<dbReference type="PANTHER" id="PTHR35372:SF2">
    <property type="entry name" value="SF3 HELICASE DOMAIN-CONTAINING PROTEIN"/>
    <property type="match status" value="1"/>
</dbReference>
<sequence>MAELIGDESIYLRINELKAGKIQFTDATNAERLLKIYGRDIRYNGAWKKWIVWDGKSWQIDDGARIHEKGLEMVRGIYDDLLKTSDYRERIEIEKYAMLSESVRRREAFIKAASWIKELNISSEELDGNPWLLSVRNGTIDIKGGTFREHRQEDMITKIANVDYDPAADCPAWKQFVREIMNFNGDIIRFLQAVAGMAITGDVSEQSLFILYGSGANGKSTFLNTLMYILGDYALTTTTETFMKRNNEQTTNDIARLRGARFVTTTELDQGRRLSEPLIKQITGNDKVTARFLYGEYFSYTPTYKIFMGTNHKPIIKGTDFGIWRRIKLIPFTTRIEADKQDKHLEEKLRAEAPGILNWLLEGAYRWLKEGLIVPEAVLAATDDYKGEMDVIGNFLKECCIQSPGVSIRIRELFKAYQEWCEQNNERAVSERLLSFRLKEMGFNRIRSAEARYWSGIMLRAKTD</sequence>
<dbReference type="RefSeq" id="WP_015707987.1">
    <property type="nucleotide sequence ID" value="NC_015578.1"/>
</dbReference>
<dbReference type="SMART" id="SM00885">
    <property type="entry name" value="D5_N"/>
    <property type="match status" value="1"/>
</dbReference>
<dbReference type="InterPro" id="IPR004968">
    <property type="entry name" value="DNA_primase/NTPase_C"/>
</dbReference>
<gene>
    <name evidence="6" type="ordered locus">TREPR_2198</name>
</gene>
<dbReference type="Pfam" id="PF08706">
    <property type="entry name" value="D5_N"/>
    <property type="match status" value="1"/>
</dbReference>
<dbReference type="eggNOG" id="COG3378">
    <property type="taxonomic scope" value="Bacteria"/>
</dbReference>
<dbReference type="KEGG" id="tpi:TREPR_2198"/>
<dbReference type="Proteomes" id="UP000009223">
    <property type="component" value="Chromosome"/>
</dbReference>
<dbReference type="InterPro" id="IPR051620">
    <property type="entry name" value="ORF904-like_C"/>
</dbReference>
<dbReference type="Gene3D" id="3.40.50.300">
    <property type="entry name" value="P-loop containing nucleotide triphosphate hydrolases"/>
    <property type="match status" value="1"/>
</dbReference>
<proteinExistence type="predicted"/>
<dbReference type="AlphaFoldDB" id="F5YIK0"/>
<dbReference type="STRING" id="545694.TREPR_2198"/>
<dbReference type="InterPro" id="IPR014818">
    <property type="entry name" value="Phage/plasmid_primase_P4_C"/>
</dbReference>
<dbReference type="GO" id="GO:0004386">
    <property type="term" value="F:helicase activity"/>
    <property type="evidence" value="ECO:0007669"/>
    <property type="project" value="UniProtKB-KW"/>
</dbReference>
<dbReference type="GO" id="GO:0016787">
    <property type="term" value="F:hydrolase activity"/>
    <property type="evidence" value="ECO:0007669"/>
    <property type="project" value="UniProtKB-KW"/>
</dbReference>
<evidence type="ECO:0000256" key="3">
    <source>
        <dbReference type="ARBA" id="ARBA00022806"/>
    </source>
</evidence>
<dbReference type="Pfam" id="PF03288">
    <property type="entry name" value="Pox_D5"/>
    <property type="match status" value="1"/>
</dbReference>
<dbReference type="NCBIfam" id="TIGR01613">
    <property type="entry name" value="primase_Cterm"/>
    <property type="match status" value="1"/>
</dbReference>
<keyword evidence="4" id="KW-0067">ATP-binding</keyword>
<keyword evidence="3" id="KW-0347">Helicase</keyword>
<name>F5YIK0_TREPZ</name>
<dbReference type="InterPro" id="IPR006500">
    <property type="entry name" value="Helicase_put_C_phage/plasmid"/>
</dbReference>
<dbReference type="EMBL" id="CP001843">
    <property type="protein sequence ID" value="AEF83780.1"/>
    <property type="molecule type" value="Genomic_DNA"/>
</dbReference>
<keyword evidence="1" id="KW-0547">Nucleotide-binding</keyword>
<keyword evidence="2" id="KW-0378">Hydrolase</keyword>
<evidence type="ECO:0000256" key="2">
    <source>
        <dbReference type="ARBA" id="ARBA00022801"/>
    </source>
</evidence>
<accession>F5YIK0</accession>
<dbReference type="PROSITE" id="PS51206">
    <property type="entry name" value="SF3_HELICASE_1"/>
    <property type="match status" value="1"/>
</dbReference>
<reference evidence="6 7" key="2">
    <citation type="journal article" date="2011" name="ISME J.">
        <title>RNA-seq reveals cooperative metabolic interactions between two termite-gut spirochete species in co-culture.</title>
        <authorList>
            <person name="Rosenthal A.Z."/>
            <person name="Matson E.G."/>
            <person name="Eldar A."/>
            <person name="Leadbetter J.R."/>
        </authorList>
    </citation>
    <scope>NUCLEOTIDE SEQUENCE [LARGE SCALE GENOMIC DNA]</scope>
    <source>
        <strain evidence="7">ATCC BAA-887 / DSM 12427 / ZAS-2</strain>
    </source>
</reference>
<dbReference type="HOGENOM" id="CLU_018483_2_1_12"/>
<organism evidence="6 7">
    <name type="scientific">Treponema primitia (strain ATCC BAA-887 / DSM 12427 / ZAS-2)</name>
    <dbReference type="NCBI Taxonomy" id="545694"/>
    <lineage>
        <taxon>Bacteria</taxon>
        <taxon>Pseudomonadati</taxon>
        <taxon>Spirochaetota</taxon>
        <taxon>Spirochaetia</taxon>
        <taxon>Spirochaetales</taxon>
        <taxon>Treponemataceae</taxon>
        <taxon>Treponema</taxon>
    </lineage>
</organism>
<evidence type="ECO:0000313" key="6">
    <source>
        <dbReference type="EMBL" id="AEF83780.1"/>
    </source>
</evidence>
<dbReference type="InterPro" id="IPR045455">
    <property type="entry name" value="NrS-1_pol-like_helicase"/>
</dbReference>
<dbReference type="GO" id="GO:0005524">
    <property type="term" value="F:ATP binding"/>
    <property type="evidence" value="ECO:0007669"/>
    <property type="project" value="UniProtKB-KW"/>
</dbReference>
<dbReference type="OrthoDB" id="9763644at2"/>
<evidence type="ECO:0000259" key="5">
    <source>
        <dbReference type="PROSITE" id="PS51206"/>
    </source>
</evidence>
<evidence type="ECO:0000313" key="7">
    <source>
        <dbReference type="Proteomes" id="UP000009223"/>
    </source>
</evidence>
<evidence type="ECO:0000256" key="1">
    <source>
        <dbReference type="ARBA" id="ARBA00022741"/>
    </source>
</evidence>
<dbReference type="InterPro" id="IPR014015">
    <property type="entry name" value="Helicase_SF3_DNA-vir"/>
</dbReference>
<dbReference type="PANTHER" id="PTHR35372">
    <property type="entry name" value="ATP BINDING PROTEIN-RELATED"/>
    <property type="match status" value="1"/>
</dbReference>
<dbReference type="SUPFAM" id="SSF52540">
    <property type="entry name" value="P-loop containing nucleoside triphosphate hydrolases"/>
    <property type="match status" value="1"/>
</dbReference>
<evidence type="ECO:0000256" key="4">
    <source>
        <dbReference type="ARBA" id="ARBA00022840"/>
    </source>
</evidence>
<keyword evidence="7" id="KW-1185">Reference proteome</keyword>
<feature type="domain" description="SF3 helicase" evidence="5">
    <location>
        <begin position="186"/>
        <end position="345"/>
    </location>
</feature>
<protein>
    <recommendedName>
        <fullName evidence="5">SF3 helicase domain-containing protein</fullName>
    </recommendedName>
</protein>
<dbReference type="InterPro" id="IPR027417">
    <property type="entry name" value="P-loop_NTPase"/>
</dbReference>
<dbReference type="Pfam" id="PF19263">
    <property type="entry name" value="DUF5906"/>
    <property type="match status" value="1"/>
</dbReference>
<reference evidence="7" key="1">
    <citation type="submission" date="2009-12" db="EMBL/GenBank/DDBJ databases">
        <title>Complete sequence of Treponema primitia strain ZAS-2.</title>
        <authorList>
            <person name="Tetu S.G."/>
            <person name="Matson E."/>
            <person name="Ren Q."/>
            <person name="Seshadri R."/>
            <person name="Elbourne L."/>
            <person name="Hassan K.A."/>
            <person name="Durkin A."/>
            <person name="Radune D."/>
            <person name="Mohamoud Y."/>
            <person name="Shay R."/>
            <person name="Jin S."/>
            <person name="Zhang X."/>
            <person name="Lucey K."/>
            <person name="Ballor N.R."/>
            <person name="Ottesen E."/>
            <person name="Rosenthal R."/>
            <person name="Allen A."/>
            <person name="Leadbetter J.R."/>
            <person name="Paulsen I.T."/>
        </authorList>
    </citation>
    <scope>NUCLEOTIDE SEQUENCE [LARGE SCALE GENOMIC DNA]</scope>
    <source>
        <strain evidence="7">ATCC BAA-887 / DSM 12427 / ZAS-2</strain>
    </source>
</reference>